<reference evidence="2" key="1">
    <citation type="submission" date="2016-11" db="EMBL/GenBank/DDBJ databases">
        <authorList>
            <person name="Varghese N."/>
            <person name="Submissions S."/>
        </authorList>
    </citation>
    <scope>NUCLEOTIDE SEQUENCE [LARGE SCALE GENOMIC DNA]</scope>
    <source>
        <strain evidence="2">CGMCC 1.2749</strain>
    </source>
</reference>
<dbReference type="Proteomes" id="UP000184092">
    <property type="component" value="Unassembled WGS sequence"/>
</dbReference>
<evidence type="ECO:0008006" key="3">
    <source>
        <dbReference type="Google" id="ProtNLM"/>
    </source>
</evidence>
<dbReference type="AlphaFoldDB" id="A0A1M7N568"/>
<gene>
    <name evidence="1" type="ORF">SAMN05216269_11018</name>
</gene>
<dbReference type="RefSeq" id="WP_073209823.1">
    <property type="nucleotide sequence ID" value="NZ_FRCL01000010.1"/>
</dbReference>
<dbReference type="OrthoDB" id="8538589at2"/>
<protein>
    <recommendedName>
        <fullName evidence="3">AIG2-like family protein</fullName>
    </recommendedName>
</protein>
<accession>A0A1M7N568</accession>
<evidence type="ECO:0000313" key="1">
    <source>
        <dbReference type="EMBL" id="SHM98747.1"/>
    </source>
</evidence>
<dbReference type="Gene3D" id="3.10.490.10">
    <property type="entry name" value="Gamma-glutamyl cyclotransferase-like"/>
    <property type="match status" value="1"/>
</dbReference>
<keyword evidence="2" id="KW-1185">Reference proteome</keyword>
<evidence type="ECO:0000313" key="2">
    <source>
        <dbReference type="Proteomes" id="UP000184092"/>
    </source>
</evidence>
<dbReference type="EMBL" id="FRCL01000010">
    <property type="protein sequence ID" value="SHM98747.1"/>
    <property type="molecule type" value="Genomic_DNA"/>
</dbReference>
<sequence>MIWYACYGSNMDLQRFLIYLQGGELEVNGVIKPYRRCDNDFEGPRETEPYIIHRKLYFAKESTTWNNHGVGFISTKKDGRSLTYARLYLISEIQFRHLFASENGRKTTNIDFEVINNFKFQDFDYNFYNRIIQLEDNYKGYPVLTFTNKENLPPNNPMGRYLQLISNGLDRVHQLNDNEIVAYFKKNNVKMPKSSLRKLLTVENNPKNDSK</sequence>
<organism evidence="1 2">
    <name type="scientific">Flavobacterium xinjiangense</name>
    <dbReference type="NCBI Taxonomy" id="178356"/>
    <lineage>
        <taxon>Bacteria</taxon>
        <taxon>Pseudomonadati</taxon>
        <taxon>Bacteroidota</taxon>
        <taxon>Flavobacteriia</taxon>
        <taxon>Flavobacteriales</taxon>
        <taxon>Flavobacteriaceae</taxon>
        <taxon>Flavobacterium</taxon>
    </lineage>
</organism>
<name>A0A1M7N568_9FLAO</name>
<proteinExistence type="predicted"/>
<dbReference type="STRING" id="178356.SAMN05216269_11018"/>